<protein>
    <submittedName>
        <fullName evidence="2">Uncharacterized protein</fullName>
    </submittedName>
</protein>
<evidence type="ECO:0000256" key="1">
    <source>
        <dbReference type="SAM" id="Phobius"/>
    </source>
</evidence>
<dbReference type="EMBL" id="JAGFBS010000005">
    <property type="protein sequence ID" value="KAG6379278.1"/>
    <property type="molecule type" value="Genomic_DNA"/>
</dbReference>
<dbReference type="OrthoDB" id="4218123at2759"/>
<keyword evidence="3" id="KW-1185">Reference proteome</keyword>
<sequence length="344" mass="37633">MSSSIAFISTVSLCAAWFYFSPAGRKGQGGTVNFVMTAAAGLHTILVLSNLAVHRPPNLFTRLRIPINTHVDRIKSLLMREAGFNTMGEPGAIVIPPEIPKDVETLFTKLGVHGSRDIYARFGQCAIQTCSYCSSITDYTILVLSGILLDYLRTATLLLLLTTNINGRQRWRTNVLGALTCAFLAEVYVFTSASAVPLEKDAQTAFMWHDNLFLARNILFLVLPAFIQMLPAIYPPPPTSVALAAVLGRLERTLPRAQLLRYFRPAILRHPHTRERAVEFWTKDAADGAAARSNPNVQMTASKLGFGFASPASSGDNGGQESLLRVNARMAVQSLKPLFMPPAN</sequence>
<keyword evidence="1" id="KW-1133">Transmembrane helix</keyword>
<gene>
    <name evidence="2" type="ORF">JVT61DRAFT_11733</name>
</gene>
<feature type="transmembrane region" description="Helical" evidence="1">
    <location>
        <begin position="34"/>
        <end position="53"/>
    </location>
</feature>
<name>A0A8I3ADD0_9AGAM</name>
<reference evidence="2" key="1">
    <citation type="submission" date="2021-03" db="EMBL/GenBank/DDBJ databases">
        <title>Evolutionary innovations through gain and loss of genes in the ectomycorrhizal Boletales.</title>
        <authorList>
            <person name="Wu G."/>
            <person name="Miyauchi S."/>
            <person name="Morin E."/>
            <person name="Yang Z.-L."/>
            <person name="Xu J."/>
            <person name="Martin F.M."/>
        </authorList>
    </citation>
    <scope>NUCLEOTIDE SEQUENCE</scope>
    <source>
        <strain evidence="2">BR01</strain>
    </source>
</reference>
<dbReference type="Proteomes" id="UP000683000">
    <property type="component" value="Unassembled WGS sequence"/>
</dbReference>
<dbReference type="PANTHER" id="PTHR39470">
    <property type="entry name" value="CHROMOSOME 10, WHOLE GENOME SHOTGUN SEQUENCE"/>
    <property type="match status" value="1"/>
</dbReference>
<dbReference type="PANTHER" id="PTHR39470:SF1">
    <property type="entry name" value="CHORISMATE SYNTHASE PROTEIN"/>
    <property type="match status" value="1"/>
</dbReference>
<feature type="transmembrane region" description="Helical" evidence="1">
    <location>
        <begin position="141"/>
        <end position="161"/>
    </location>
</feature>
<feature type="transmembrane region" description="Helical" evidence="1">
    <location>
        <begin position="213"/>
        <end position="234"/>
    </location>
</feature>
<feature type="transmembrane region" description="Helical" evidence="1">
    <location>
        <begin position="6"/>
        <end position="22"/>
    </location>
</feature>
<evidence type="ECO:0000313" key="2">
    <source>
        <dbReference type="EMBL" id="KAG6379278.1"/>
    </source>
</evidence>
<keyword evidence="1" id="KW-0812">Transmembrane</keyword>
<evidence type="ECO:0000313" key="3">
    <source>
        <dbReference type="Proteomes" id="UP000683000"/>
    </source>
</evidence>
<feature type="transmembrane region" description="Helical" evidence="1">
    <location>
        <begin position="173"/>
        <end position="193"/>
    </location>
</feature>
<organism evidence="2 3">
    <name type="scientific">Boletus reticuloceps</name>
    <dbReference type="NCBI Taxonomy" id="495285"/>
    <lineage>
        <taxon>Eukaryota</taxon>
        <taxon>Fungi</taxon>
        <taxon>Dikarya</taxon>
        <taxon>Basidiomycota</taxon>
        <taxon>Agaricomycotina</taxon>
        <taxon>Agaricomycetes</taxon>
        <taxon>Agaricomycetidae</taxon>
        <taxon>Boletales</taxon>
        <taxon>Boletineae</taxon>
        <taxon>Boletaceae</taxon>
        <taxon>Boletoideae</taxon>
        <taxon>Boletus</taxon>
    </lineage>
</organism>
<dbReference type="AlphaFoldDB" id="A0A8I3ADD0"/>
<proteinExistence type="predicted"/>
<accession>A0A8I3ADD0</accession>
<keyword evidence="1" id="KW-0472">Membrane</keyword>
<comment type="caution">
    <text evidence="2">The sequence shown here is derived from an EMBL/GenBank/DDBJ whole genome shotgun (WGS) entry which is preliminary data.</text>
</comment>